<comment type="caution">
    <text evidence="1">The sequence shown here is derived from an EMBL/GenBank/DDBJ whole genome shotgun (WGS) entry which is preliminary data.</text>
</comment>
<reference evidence="1 2" key="1">
    <citation type="journal article" date="2021" name="BMC Genomics">
        <title>Datura genome reveals duplications of psychoactive alkaloid biosynthetic genes and high mutation rate following tissue culture.</title>
        <authorList>
            <person name="Rajewski A."/>
            <person name="Carter-House D."/>
            <person name="Stajich J."/>
            <person name="Litt A."/>
        </authorList>
    </citation>
    <scope>NUCLEOTIDE SEQUENCE [LARGE SCALE GENOMIC DNA]</scope>
    <source>
        <strain evidence="1">AR-01</strain>
    </source>
</reference>
<evidence type="ECO:0000313" key="1">
    <source>
        <dbReference type="EMBL" id="MCD7469720.1"/>
    </source>
</evidence>
<dbReference type="Proteomes" id="UP000823775">
    <property type="component" value="Unassembled WGS sequence"/>
</dbReference>
<keyword evidence="2" id="KW-1185">Reference proteome</keyword>
<dbReference type="EMBL" id="JACEIK010001475">
    <property type="protein sequence ID" value="MCD7469720.1"/>
    <property type="molecule type" value="Genomic_DNA"/>
</dbReference>
<gene>
    <name evidence="1" type="ORF">HAX54_008891</name>
</gene>
<protein>
    <submittedName>
        <fullName evidence="1">Uncharacterized protein</fullName>
    </submittedName>
</protein>
<proteinExistence type="predicted"/>
<accession>A0ABS8TFS0</accession>
<evidence type="ECO:0000313" key="2">
    <source>
        <dbReference type="Proteomes" id="UP000823775"/>
    </source>
</evidence>
<sequence>MLQGILLNIDGRECEGLEEVSHKAWPAYLQNLGNKEVNCGSPAKYRCPTVKWEENKPPVFGTTIRKYPLSIAVQAQTQEKWSIIMDARFEIDTFKADFPDIYDQF</sequence>
<name>A0ABS8TFS0_DATST</name>
<organism evidence="1 2">
    <name type="scientific">Datura stramonium</name>
    <name type="common">Jimsonweed</name>
    <name type="synonym">Common thornapple</name>
    <dbReference type="NCBI Taxonomy" id="4076"/>
    <lineage>
        <taxon>Eukaryota</taxon>
        <taxon>Viridiplantae</taxon>
        <taxon>Streptophyta</taxon>
        <taxon>Embryophyta</taxon>
        <taxon>Tracheophyta</taxon>
        <taxon>Spermatophyta</taxon>
        <taxon>Magnoliopsida</taxon>
        <taxon>eudicotyledons</taxon>
        <taxon>Gunneridae</taxon>
        <taxon>Pentapetalae</taxon>
        <taxon>asterids</taxon>
        <taxon>lamiids</taxon>
        <taxon>Solanales</taxon>
        <taxon>Solanaceae</taxon>
        <taxon>Solanoideae</taxon>
        <taxon>Datureae</taxon>
        <taxon>Datura</taxon>
    </lineage>
</organism>